<evidence type="ECO:0000256" key="5">
    <source>
        <dbReference type="SAM" id="MobiDB-lite"/>
    </source>
</evidence>
<dbReference type="SUPFAM" id="SSF53335">
    <property type="entry name" value="S-adenosyl-L-methionine-dependent methyltransferases"/>
    <property type="match status" value="1"/>
</dbReference>
<dbReference type="NCBIfam" id="TIGR00006">
    <property type="entry name" value="16S rRNA (cytosine(1402)-N(4))-methyltransferase RsmH"/>
    <property type="match status" value="1"/>
</dbReference>
<name>A0A3B0TJH3_9ZZZZ</name>
<dbReference type="PANTHER" id="PTHR11265:SF0">
    <property type="entry name" value="12S RRNA N4-METHYLCYTIDINE METHYLTRANSFERASE"/>
    <property type="match status" value="1"/>
</dbReference>
<dbReference type="SUPFAM" id="SSF81799">
    <property type="entry name" value="Putative methyltransferase TM0872, insert domain"/>
    <property type="match status" value="1"/>
</dbReference>
<evidence type="ECO:0000256" key="2">
    <source>
        <dbReference type="ARBA" id="ARBA00022603"/>
    </source>
</evidence>
<sequence>MGEKHLISKGEAKAAHTPVMLKQVLKALAPVADTLIVDATFGAGGYSRALLKEGASVIAIDRDPGVLPFAEELLAGFGERFRFVAGQFSRLDELVRNAGENYADAVVLDIGVSSMQLDEKKRGFSFVGDGPLDMRMSGQGQSAADIVNTYEERALADLLFAYGEERRSRRIAKAICLARAQKPIETTLELARLIEKTIGRKPGANHPATRSFQALRIAVNREMDELVKGLFAAERLLKEGGVLAVVSFHSLEDRIVKRFFDDGKSATRVSRHMPRGQEVVGRWGDVSRAQKPDSEEIADNPRARSAVLRFGRRSGQEARKTSYEGLGVPGGKLMGAQ</sequence>
<protein>
    <submittedName>
        <fullName evidence="6">16S rRNA (Cytosine(1402)-N(4))-methyltransferase</fullName>
        <ecNumber evidence="6">2.1.1.199</ecNumber>
    </submittedName>
</protein>
<dbReference type="AlphaFoldDB" id="A0A3B0TJH3"/>
<proteinExistence type="inferred from homology"/>
<keyword evidence="2 6" id="KW-0489">Methyltransferase</keyword>
<keyword evidence="4" id="KW-0949">S-adenosyl-L-methionine</keyword>
<feature type="compositionally biased region" description="Gly residues" evidence="5">
    <location>
        <begin position="327"/>
        <end position="337"/>
    </location>
</feature>
<evidence type="ECO:0000256" key="4">
    <source>
        <dbReference type="ARBA" id="ARBA00022691"/>
    </source>
</evidence>
<evidence type="ECO:0000256" key="3">
    <source>
        <dbReference type="ARBA" id="ARBA00022679"/>
    </source>
</evidence>
<dbReference type="InterPro" id="IPR029063">
    <property type="entry name" value="SAM-dependent_MTases_sf"/>
</dbReference>
<comment type="similarity">
    <text evidence="1">Belongs to the methyltransferase superfamily. RsmH family.</text>
</comment>
<keyword evidence="3 6" id="KW-0808">Transferase</keyword>
<dbReference type="GO" id="GO:0070475">
    <property type="term" value="P:rRNA base methylation"/>
    <property type="evidence" value="ECO:0007669"/>
    <property type="project" value="TreeGrafter"/>
</dbReference>
<dbReference type="EMBL" id="UOEO01000094">
    <property type="protein sequence ID" value="VAW18815.1"/>
    <property type="molecule type" value="Genomic_DNA"/>
</dbReference>
<dbReference type="PIRSF" id="PIRSF004486">
    <property type="entry name" value="MraW"/>
    <property type="match status" value="1"/>
</dbReference>
<organism evidence="6">
    <name type="scientific">hydrothermal vent metagenome</name>
    <dbReference type="NCBI Taxonomy" id="652676"/>
    <lineage>
        <taxon>unclassified sequences</taxon>
        <taxon>metagenomes</taxon>
        <taxon>ecological metagenomes</taxon>
    </lineage>
</organism>
<evidence type="ECO:0000256" key="1">
    <source>
        <dbReference type="ARBA" id="ARBA00010396"/>
    </source>
</evidence>
<gene>
    <name evidence="6" type="ORF">MNBD_ALPHA12-2314</name>
</gene>
<dbReference type="InterPro" id="IPR023397">
    <property type="entry name" value="SAM-dep_MeTrfase_MraW_recog"/>
</dbReference>
<dbReference type="Gene3D" id="1.10.150.170">
    <property type="entry name" value="Putative methyltransferase TM0872, insert domain"/>
    <property type="match status" value="1"/>
</dbReference>
<dbReference type="Gene3D" id="3.40.50.150">
    <property type="entry name" value="Vaccinia Virus protein VP39"/>
    <property type="match status" value="1"/>
</dbReference>
<dbReference type="InterPro" id="IPR002903">
    <property type="entry name" value="RsmH"/>
</dbReference>
<accession>A0A3B0TJH3</accession>
<dbReference type="GO" id="GO:0071424">
    <property type="term" value="F:rRNA (cytosine-N4-)-methyltransferase activity"/>
    <property type="evidence" value="ECO:0007669"/>
    <property type="project" value="TreeGrafter"/>
</dbReference>
<dbReference type="Pfam" id="PF01795">
    <property type="entry name" value="Methyltransf_5"/>
    <property type="match status" value="1"/>
</dbReference>
<evidence type="ECO:0000313" key="6">
    <source>
        <dbReference type="EMBL" id="VAW18815.1"/>
    </source>
</evidence>
<dbReference type="HAMAP" id="MF_01007">
    <property type="entry name" value="16SrRNA_methyltr_H"/>
    <property type="match status" value="1"/>
</dbReference>
<feature type="region of interest" description="Disordered" evidence="5">
    <location>
        <begin position="312"/>
        <end position="337"/>
    </location>
</feature>
<dbReference type="EC" id="2.1.1.199" evidence="6"/>
<dbReference type="PANTHER" id="PTHR11265">
    <property type="entry name" value="S-ADENOSYL-METHYLTRANSFERASE MRAW"/>
    <property type="match status" value="1"/>
</dbReference>
<reference evidence="6" key="1">
    <citation type="submission" date="2018-06" db="EMBL/GenBank/DDBJ databases">
        <authorList>
            <person name="Zhirakovskaya E."/>
        </authorList>
    </citation>
    <scope>NUCLEOTIDE SEQUENCE</scope>
</reference>
<dbReference type="CDD" id="cd02440">
    <property type="entry name" value="AdoMet_MTases"/>
    <property type="match status" value="1"/>
</dbReference>